<dbReference type="SUPFAM" id="SSF89562">
    <property type="entry name" value="RraA-like"/>
    <property type="match status" value="1"/>
</dbReference>
<evidence type="ECO:0000256" key="9">
    <source>
        <dbReference type="PIRSR" id="PIRSR605493-1"/>
    </source>
</evidence>
<feature type="binding site" evidence="9">
    <location>
        <begin position="75"/>
        <end position="78"/>
    </location>
    <ligand>
        <name>substrate</name>
    </ligand>
</feature>
<dbReference type="EMBL" id="FNRY01000001">
    <property type="protein sequence ID" value="SEB67953.1"/>
    <property type="molecule type" value="Genomic_DNA"/>
</dbReference>
<keyword evidence="6 10" id="KW-0456">Lyase</keyword>
<dbReference type="EC" id="4.1.1.112" evidence="10"/>
<dbReference type="STRING" id="640635.SAMN04489806_1485"/>
<dbReference type="NCBIfam" id="TIGR01935">
    <property type="entry name" value="NOT-MenG"/>
    <property type="match status" value="1"/>
</dbReference>
<sequence length="155" mass="16341">MTVSTADLWDERGHELASIPLDWHDFGGKAAFSGPARTVRCLEDNVVLKSVVSEPGDGAVLVVDGGGSLRTALLGDMIAKIAIDNGWAGIVINGAVRDRVALRDMPIGIRALASNPQKSAKEGVGEADVEIEIAGTRIRPGVRLFADEDGVLVER</sequence>
<proteinExistence type="inferred from homology"/>
<reference evidence="11 12" key="1">
    <citation type="submission" date="2016-10" db="EMBL/GenBank/DDBJ databases">
        <authorList>
            <person name="de Groot N.N."/>
        </authorList>
    </citation>
    <scope>NUCLEOTIDE SEQUENCE [LARGE SCALE GENOMIC DNA]</scope>
    <source>
        <strain evidence="11 12">DSM 21799</strain>
    </source>
</reference>
<evidence type="ECO:0000256" key="3">
    <source>
        <dbReference type="ARBA" id="ARBA00008621"/>
    </source>
</evidence>
<dbReference type="GO" id="GO:0008948">
    <property type="term" value="F:oxaloacetate decarboxylase activity"/>
    <property type="evidence" value="ECO:0007669"/>
    <property type="project" value="UniProtKB-EC"/>
</dbReference>
<dbReference type="EC" id="4.1.3.17" evidence="10"/>
<evidence type="ECO:0000313" key="12">
    <source>
        <dbReference type="Proteomes" id="UP000199183"/>
    </source>
</evidence>
<evidence type="ECO:0000256" key="8">
    <source>
        <dbReference type="ARBA" id="ARBA00047973"/>
    </source>
</evidence>
<dbReference type="GO" id="GO:0047443">
    <property type="term" value="F:4-hydroxy-4-methyl-2-oxoglutarate aldolase activity"/>
    <property type="evidence" value="ECO:0007669"/>
    <property type="project" value="UniProtKB-EC"/>
</dbReference>
<evidence type="ECO:0000256" key="4">
    <source>
        <dbReference type="ARBA" id="ARBA00011233"/>
    </source>
</evidence>
<dbReference type="InterPro" id="IPR036704">
    <property type="entry name" value="RraA/RraA-like_sf"/>
</dbReference>
<dbReference type="GO" id="GO:0051252">
    <property type="term" value="P:regulation of RNA metabolic process"/>
    <property type="evidence" value="ECO:0007669"/>
    <property type="project" value="InterPro"/>
</dbReference>
<keyword evidence="5 9" id="KW-0479">Metal-binding</keyword>
<feature type="binding site" evidence="9">
    <location>
        <position position="98"/>
    </location>
    <ligand>
        <name>Mg(2+)</name>
        <dbReference type="ChEBI" id="CHEBI:18420"/>
    </ligand>
</feature>
<dbReference type="Gene3D" id="3.50.30.40">
    <property type="entry name" value="Ribonuclease E inhibitor RraA/RraA-like"/>
    <property type="match status" value="1"/>
</dbReference>
<dbReference type="InterPro" id="IPR005493">
    <property type="entry name" value="RraA/RraA-like"/>
</dbReference>
<comment type="similarity">
    <text evidence="3 10">Belongs to the class II aldolase/RraA-like family.</text>
</comment>
<comment type="catalytic activity">
    <reaction evidence="1 10">
        <text>4-hydroxy-4-methyl-2-oxoglutarate = 2 pyruvate</text>
        <dbReference type="Rhea" id="RHEA:22748"/>
        <dbReference type="ChEBI" id="CHEBI:15361"/>
        <dbReference type="ChEBI" id="CHEBI:58276"/>
        <dbReference type="EC" id="4.1.3.17"/>
    </reaction>
</comment>
<evidence type="ECO:0000256" key="5">
    <source>
        <dbReference type="ARBA" id="ARBA00022723"/>
    </source>
</evidence>
<dbReference type="OrthoDB" id="943692at2"/>
<organism evidence="11 12">
    <name type="scientific">Paramicrobacterium humi</name>
    <dbReference type="NCBI Taxonomy" id="640635"/>
    <lineage>
        <taxon>Bacteria</taxon>
        <taxon>Bacillati</taxon>
        <taxon>Actinomycetota</taxon>
        <taxon>Actinomycetes</taxon>
        <taxon>Micrococcales</taxon>
        <taxon>Microbacteriaceae</taxon>
        <taxon>Paramicrobacterium</taxon>
    </lineage>
</organism>
<dbReference type="PANTHER" id="PTHR33254:SF4">
    <property type="entry name" value="4-HYDROXY-4-METHYL-2-OXOGLUTARATE ALDOLASE 3-RELATED"/>
    <property type="match status" value="1"/>
</dbReference>
<evidence type="ECO:0000256" key="10">
    <source>
        <dbReference type="RuleBase" id="RU004338"/>
    </source>
</evidence>
<protein>
    <recommendedName>
        <fullName evidence="10">4-hydroxy-4-methyl-2-oxoglutarate aldolase</fullName>
        <shortName evidence="10">HMG aldolase</shortName>
        <ecNumber evidence="10">4.1.1.112</ecNumber>
        <ecNumber evidence="10">4.1.3.17</ecNumber>
    </recommendedName>
    <alternativeName>
        <fullName evidence="10">Oxaloacetate decarboxylase</fullName>
    </alternativeName>
</protein>
<evidence type="ECO:0000313" key="11">
    <source>
        <dbReference type="EMBL" id="SEB67953.1"/>
    </source>
</evidence>
<comment type="function">
    <text evidence="7 10">Catalyzes the aldol cleavage of 4-hydroxy-4-methyl-2-oxoglutarate (HMG) into 2 molecules of pyruvate. Also contains a secondary oxaloacetate (OAA) decarboxylase activity due to the common pyruvate enolate transition state formed following C-C bond cleavage in the retro-aldol and decarboxylation reactions.</text>
</comment>
<dbReference type="NCBIfam" id="NF006875">
    <property type="entry name" value="PRK09372.1"/>
    <property type="match status" value="1"/>
</dbReference>
<dbReference type="PANTHER" id="PTHR33254">
    <property type="entry name" value="4-HYDROXY-4-METHYL-2-OXOGLUTARATE ALDOLASE 3-RELATED"/>
    <property type="match status" value="1"/>
</dbReference>
<dbReference type="RefSeq" id="WP_091182081.1">
    <property type="nucleotide sequence ID" value="NZ_FNRY01000001.1"/>
</dbReference>
<dbReference type="GO" id="GO:0008428">
    <property type="term" value="F:ribonuclease inhibitor activity"/>
    <property type="evidence" value="ECO:0007669"/>
    <property type="project" value="InterPro"/>
</dbReference>
<comment type="cofactor">
    <cofactor evidence="9">
        <name>Mg(2+)</name>
        <dbReference type="ChEBI" id="CHEBI:18420"/>
    </cofactor>
</comment>
<dbReference type="InterPro" id="IPR010203">
    <property type="entry name" value="RraA"/>
</dbReference>
<gene>
    <name evidence="11" type="ORF">SAMN04489806_1485</name>
</gene>
<dbReference type="Pfam" id="PF03737">
    <property type="entry name" value="RraA-like"/>
    <property type="match status" value="1"/>
</dbReference>
<evidence type="ECO:0000256" key="2">
    <source>
        <dbReference type="ARBA" id="ARBA00001968"/>
    </source>
</evidence>
<dbReference type="Proteomes" id="UP000199183">
    <property type="component" value="Unassembled WGS sequence"/>
</dbReference>
<keyword evidence="9" id="KW-0460">Magnesium</keyword>
<comment type="cofactor">
    <cofactor evidence="2 10">
        <name>a divalent metal cation</name>
        <dbReference type="ChEBI" id="CHEBI:60240"/>
    </cofactor>
</comment>
<dbReference type="GO" id="GO:0046872">
    <property type="term" value="F:metal ion binding"/>
    <property type="evidence" value="ECO:0007669"/>
    <property type="project" value="UniProtKB-KW"/>
</dbReference>
<comment type="catalytic activity">
    <reaction evidence="8 10">
        <text>oxaloacetate + H(+) = pyruvate + CO2</text>
        <dbReference type="Rhea" id="RHEA:15641"/>
        <dbReference type="ChEBI" id="CHEBI:15361"/>
        <dbReference type="ChEBI" id="CHEBI:15378"/>
        <dbReference type="ChEBI" id="CHEBI:16452"/>
        <dbReference type="ChEBI" id="CHEBI:16526"/>
        <dbReference type="EC" id="4.1.1.112"/>
    </reaction>
</comment>
<name>A0A1H4LB87_9MICO</name>
<feature type="binding site" evidence="9">
    <location>
        <position position="97"/>
    </location>
    <ligand>
        <name>substrate</name>
    </ligand>
</feature>
<accession>A0A1H4LB87</accession>
<comment type="subunit">
    <text evidence="4 10">Homotrimer.</text>
</comment>
<keyword evidence="12" id="KW-1185">Reference proteome</keyword>
<evidence type="ECO:0000256" key="7">
    <source>
        <dbReference type="ARBA" id="ARBA00025046"/>
    </source>
</evidence>
<evidence type="ECO:0000256" key="1">
    <source>
        <dbReference type="ARBA" id="ARBA00001342"/>
    </source>
</evidence>
<dbReference type="CDD" id="cd16841">
    <property type="entry name" value="RraA_family"/>
    <property type="match status" value="1"/>
</dbReference>
<dbReference type="AlphaFoldDB" id="A0A1H4LB87"/>
<evidence type="ECO:0000256" key="6">
    <source>
        <dbReference type="ARBA" id="ARBA00023239"/>
    </source>
</evidence>